<comment type="caution">
    <text evidence="6">The sequence shown here is derived from an EMBL/GenBank/DDBJ whole genome shotgun (WGS) entry which is preliminary data.</text>
</comment>
<dbReference type="SUPFAM" id="SSF54001">
    <property type="entry name" value="Cysteine proteinases"/>
    <property type="match status" value="1"/>
</dbReference>
<evidence type="ECO:0000259" key="5">
    <source>
        <dbReference type="PROSITE" id="PS51935"/>
    </source>
</evidence>
<keyword evidence="2" id="KW-0645">Protease</keyword>
<evidence type="ECO:0000256" key="1">
    <source>
        <dbReference type="ARBA" id="ARBA00007074"/>
    </source>
</evidence>
<dbReference type="GO" id="GO:0006508">
    <property type="term" value="P:proteolysis"/>
    <property type="evidence" value="ECO:0007669"/>
    <property type="project" value="UniProtKB-KW"/>
</dbReference>
<reference evidence="6" key="1">
    <citation type="submission" date="2016-10" db="EMBL/GenBank/DDBJ databases">
        <title>Sequence of Gallionella enrichment culture.</title>
        <authorList>
            <person name="Poehlein A."/>
            <person name="Muehling M."/>
            <person name="Daniel R."/>
        </authorList>
    </citation>
    <scope>NUCLEOTIDE SEQUENCE</scope>
</reference>
<dbReference type="PANTHER" id="PTHR47359">
    <property type="entry name" value="PEPTIDOGLYCAN DL-ENDOPEPTIDASE CWLO"/>
    <property type="match status" value="1"/>
</dbReference>
<evidence type="ECO:0000313" key="6">
    <source>
        <dbReference type="EMBL" id="OIQ68753.1"/>
    </source>
</evidence>
<organism evidence="6">
    <name type="scientific">mine drainage metagenome</name>
    <dbReference type="NCBI Taxonomy" id="410659"/>
    <lineage>
        <taxon>unclassified sequences</taxon>
        <taxon>metagenomes</taxon>
        <taxon>ecological metagenomes</taxon>
    </lineage>
</organism>
<gene>
    <name evidence="6" type="ORF">GALL_496510</name>
</gene>
<dbReference type="Gene3D" id="3.90.1720.10">
    <property type="entry name" value="endopeptidase domain like (from Nostoc punctiforme)"/>
    <property type="match status" value="1"/>
</dbReference>
<dbReference type="EC" id="3.4.22.-" evidence="6"/>
<comment type="similarity">
    <text evidence="1">Belongs to the peptidase C40 family.</text>
</comment>
<keyword evidence="4" id="KW-0788">Thiol protease</keyword>
<dbReference type="InterPro" id="IPR000064">
    <property type="entry name" value="NLP_P60_dom"/>
</dbReference>
<evidence type="ECO:0000256" key="2">
    <source>
        <dbReference type="ARBA" id="ARBA00022670"/>
    </source>
</evidence>
<dbReference type="AlphaFoldDB" id="A0A1J5PAT9"/>
<keyword evidence="3 6" id="KW-0378">Hydrolase</keyword>
<name>A0A1J5PAT9_9ZZZZ</name>
<dbReference type="InterPro" id="IPR051794">
    <property type="entry name" value="PG_Endopeptidase_C40"/>
</dbReference>
<dbReference type="Pfam" id="PF00877">
    <property type="entry name" value="NLPC_P60"/>
    <property type="match status" value="1"/>
</dbReference>
<dbReference type="InterPro" id="IPR038765">
    <property type="entry name" value="Papain-like_cys_pep_sf"/>
</dbReference>
<dbReference type="GO" id="GO:0008234">
    <property type="term" value="F:cysteine-type peptidase activity"/>
    <property type="evidence" value="ECO:0007669"/>
    <property type="project" value="UniProtKB-KW"/>
</dbReference>
<dbReference type="PANTHER" id="PTHR47359:SF3">
    <property type="entry name" value="NLP_P60 DOMAIN-CONTAINING PROTEIN-RELATED"/>
    <property type="match status" value="1"/>
</dbReference>
<evidence type="ECO:0000256" key="4">
    <source>
        <dbReference type="ARBA" id="ARBA00022807"/>
    </source>
</evidence>
<feature type="domain" description="NlpC/P60" evidence="5">
    <location>
        <begin position="151"/>
        <end position="274"/>
    </location>
</feature>
<sequence>MDRRLTPANGRVAHSALRGSVAAEHYTDGIWRRVVTPLAEVLLSPDGYRDRQLLMGARVLVLEEAAGHAFAQCERDGHCGYIPAASLGEDAEATHWVSAPAAHLYPAQNIKKRQLATLSLGARLTIVADHGRFLETDTGAFIIARHTRSLNDPASDPVTVAEAFLGTPYLWGGNSRDGIDCAGLTQAAHLACGIPCRSDSDLQEESFGRPIGADDPLRRGDLIFWKGHVAMMVDGETMFHANGHYMAVTYERYDAAITRILAQGGGPVTARKRL</sequence>
<proteinExistence type="inferred from homology"/>
<accession>A0A1J5PAT9</accession>
<dbReference type="PROSITE" id="PS51935">
    <property type="entry name" value="NLPC_P60"/>
    <property type="match status" value="1"/>
</dbReference>
<dbReference type="Pfam" id="PF18348">
    <property type="entry name" value="SH3_16"/>
    <property type="match status" value="1"/>
</dbReference>
<evidence type="ECO:0000256" key="3">
    <source>
        <dbReference type="ARBA" id="ARBA00022801"/>
    </source>
</evidence>
<dbReference type="EMBL" id="MLJW01005125">
    <property type="protein sequence ID" value="OIQ68753.1"/>
    <property type="molecule type" value="Genomic_DNA"/>
</dbReference>
<protein>
    <submittedName>
        <fullName evidence="6">Dipeptidyl-peptidase 6</fullName>
        <ecNumber evidence="6">3.4.22.-</ecNumber>
    </submittedName>
</protein>
<dbReference type="InterPro" id="IPR041382">
    <property type="entry name" value="SH3_16"/>
</dbReference>